<evidence type="ECO:0000256" key="4">
    <source>
        <dbReference type="ARBA" id="ARBA00011575"/>
    </source>
</evidence>
<keyword evidence="11 15" id="KW-0057">Aromatic amino acid biosynthesis</keyword>
<dbReference type="Gene3D" id="3.60.120.10">
    <property type="entry name" value="Anthranilate synthase"/>
    <property type="match status" value="1"/>
</dbReference>
<dbReference type="InterPro" id="IPR015890">
    <property type="entry name" value="Chorismate_C"/>
</dbReference>
<evidence type="ECO:0000256" key="2">
    <source>
        <dbReference type="ARBA" id="ARBA00004873"/>
    </source>
</evidence>
<protein>
    <recommendedName>
        <fullName evidence="6 15">Anthranilate synthase component 1</fullName>
        <ecNumber evidence="5 15">4.1.3.27</ecNumber>
    </recommendedName>
</protein>
<dbReference type="GO" id="GO:0000162">
    <property type="term" value="P:L-tryptophan biosynthetic process"/>
    <property type="evidence" value="ECO:0007669"/>
    <property type="project" value="UniProtKB-KW"/>
</dbReference>
<keyword evidence="7 15" id="KW-0028">Amino-acid biosynthesis</keyword>
<comment type="function">
    <text evidence="13 15">Part of a heterotetrameric complex that catalyzes the two-step biosynthesis of anthranilate, an intermediate in the biosynthesis of L-tryptophan. In the first step, the glutamine-binding beta subunit (TrpG) of anthranilate synthase (AS) provides the glutamine amidotransferase activity which generates ammonia as a substrate that, along with chorismate, is used in the second step, catalyzed by the large alpha subunit of AS (TrpE) to produce anthranilate. In the absence of TrpG, TrpE can synthesize anthranilate directly from chorismate and high concentrations of ammonia.</text>
</comment>
<dbReference type="RefSeq" id="WP_158342645.1">
    <property type="nucleotide sequence ID" value="NZ_JAHQCW010000027.1"/>
</dbReference>
<dbReference type="NCBIfam" id="TIGR00564">
    <property type="entry name" value="trpE_most"/>
    <property type="match status" value="1"/>
</dbReference>
<dbReference type="PANTHER" id="PTHR11236:SF48">
    <property type="entry name" value="ISOCHORISMATE SYNTHASE MENF"/>
    <property type="match status" value="1"/>
</dbReference>
<dbReference type="Pfam" id="PF04715">
    <property type="entry name" value="Anth_synt_I_N"/>
    <property type="match status" value="1"/>
</dbReference>
<dbReference type="GO" id="GO:0046872">
    <property type="term" value="F:metal ion binding"/>
    <property type="evidence" value="ECO:0007669"/>
    <property type="project" value="UniProtKB-KW"/>
</dbReference>
<dbReference type="EMBL" id="JAHQCW010000027">
    <property type="protein sequence ID" value="MBU9737999.1"/>
    <property type="molecule type" value="Genomic_DNA"/>
</dbReference>
<dbReference type="PANTHER" id="PTHR11236">
    <property type="entry name" value="AMINOBENZOATE/ANTHRANILATE SYNTHASE"/>
    <property type="match status" value="1"/>
</dbReference>
<comment type="pathway">
    <text evidence="2 15">Amino-acid biosynthesis; L-tryptophan biosynthesis; L-tryptophan from chorismate: step 1/5.</text>
</comment>
<dbReference type="Proteomes" id="UP000712157">
    <property type="component" value="Unassembled WGS sequence"/>
</dbReference>
<evidence type="ECO:0000313" key="19">
    <source>
        <dbReference type="Proteomes" id="UP000712157"/>
    </source>
</evidence>
<comment type="caution">
    <text evidence="18">The sequence shown here is derived from an EMBL/GenBank/DDBJ whole genome shotgun (WGS) entry which is preliminary data.</text>
</comment>
<accession>A0A949K0K9</accession>
<comment type="subunit">
    <text evidence="4 15">Heterotetramer consisting of two non-identical subunits: a beta subunit (TrpG) and a large alpha subunit (TrpE).</text>
</comment>
<keyword evidence="10 15" id="KW-0460">Magnesium</keyword>
<dbReference type="InterPro" id="IPR019999">
    <property type="entry name" value="Anth_synth_I-like"/>
</dbReference>
<evidence type="ECO:0000313" key="18">
    <source>
        <dbReference type="EMBL" id="MBU9737999.1"/>
    </source>
</evidence>
<dbReference type="EC" id="4.1.3.27" evidence="5 15"/>
<keyword evidence="9 15" id="KW-0822">Tryptophan biosynthesis</keyword>
<evidence type="ECO:0000256" key="12">
    <source>
        <dbReference type="ARBA" id="ARBA00023239"/>
    </source>
</evidence>
<dbReference type="SUPFAM" id="SSF56322">
    <property type="entry name" value="ADC synthase"/>
    <property type="match status" value="1"/>
</dbReference>
<evidence type="ECO:0000256" key="8">
    <source>
        <dbReference type="ARBA" id="ARBA00022723"/>
    </source>
</evidence>
<comment type="cofactor">
    <cofactor evidence="1 15">
        <name>Mg(2+)</name>
        <dbReference type="ChEBI" id="CHEBI:18420"/>
    </cofactor>
</comment>
<evidence type="ECO:0000256" key="14">
    <source>
        <dbReference type="ARBA" id="ARBA00047683"/>
    </source>
</evidence>
<proteinExistence type="inferred from homology"/>
<dbReference type="InterPro" id="IPR006805">
    <property type="entry name" value="Anth_synth_I_N"/>
</dbReference>
<comment type="similarity">
    <text evidence="3 15">Belongs to the anthranilate synthase component I family.</text>
</comment>
<dbReference type="PRINTS" id="PR00095">
    <property type="entry name" value="ANTSNTHASEI"/>
</dbReference>
<evidence type="ECO:0000256" key="3">
    <source>
        <dbReference type="ARBA" id="ARBA00009562"/>
    </source>
</evidence>
<dbReference type="InterPro" id="IPR005801">
    <property type="entry name" value="ADC_synthase"/>
</dbReference>
<dbReference type="GO" id="GO:0004049">
    <property type="term" value="F:anthranilate synthase activity"/>
    <property type="evidence" value="ECO:0007669"/>
    <property type="project" value="UniProtKB-EC"/>
</dbReference>
<keyword evidence="12 15" id="KW-0456">Lyase</keyword>
<reference evidence="18" key="1">
    <citation type="submission" date="2021-06" db="EMBL/GenBank/DDBJ databases">
        <title>Description of novel taxa of the family Lachnospiraceae.</title>
        <authorList>
            <person name="Chaplin A.V."/>
            <person name="Sokolova S.R."/>
            <person name="Pikina A.P."/>
            <person name="Korzhanova M."/>
            <person name="Belova V."/>
            <person name="Korostin D."/>
            <person name="Efimov B.A."/>
        </authorList>
    </citation>
    <scope>NUCLEOTIDE SEQUENCE</scope>
    <source>
        <strain evidence="18">ASD5720</strain>
    </source>
</reference>
<evidence type="ECO:0000256" key="6">
    <source>
        <dbReference type="ARBA" id="ARBA00020653"/>
    </source>
</evidence>
<evidence type="ECO:0000256" key="7">
    <source>
        <dbReference type="ARBA" id="ARBA00022605"/>
    </source>
</evidence>
<evidence type="ECO:0000259" key="17">
    <source>
        <dbReference type="Pfam" id="PF04715"/>
    </source>
</evidence>
<evidence type="ECO:0000256" key="5">
    <source>
        <dbReference type="ARBA" id="ARBA00012266"/>
    </source>
</evidence>
<dbReference type="InterPro" id="IPR005256">
    <property type="entry name" value="Anth_synth_I_PabB"/>
</dbReference>
<evidence type="ECO:0000256" key="11">
    <source>
        <dbReference type="ARBA" id="ARBA00023141"/>
    </source>
</evidence>
<evidence type="ECO:0000256" key="15">
    <source>
        <dbReference type="RuleBase" id="RU364045"/>
    </source>
</evidence>
<feature type="domain" description="Chorismate-utilising enzyme C-terminal" evidence="16">
    <location>
        <begin position="217"/>
        <end position="470"/>
    </location>
</feature>
<keyword evidence="19" id="KW-1185">Reference proteome</keyword>
<evidence type="ECO:0000256" key="13">
    <source>
        <dbReference type="ARBA" id="ARBA00025634"/>
    </source>
</evidence>
<dbReference type="Pfam" id="PF00425">
    <property type="entry name" value="Chorismate_bind"/>
    <property type="match status" value="1"/>
</dbReference>
<keyword evidence="8 15" id="KW-0479">Metal-binding</keyword>
<gene>
    <name evidence="15 18" type="primary">trpE</name>
    <name evidence="18" type="ORF">KTH89_15755</name>
</gene>
<evidence type="ECO:0000259" key="16">
    <source>
        <dbReference type="Pfam" id="PF00425"/>
    </source>
</evidence>
<evidence type="ECO:0000256" key="9">
    <source>
        <dbReference type="ARBA" id="ARBA00022822"/>
    </source>
</evidence>
<dbReference type="AlphaFoldDB" id="A0A949K0K9"/>
<name>A0A949K0K9_9FIRM</name>
<evidence type="ECO:0000256" key="1">
    <source>
        <dbReference type="ARBA" id="ARBA00001946"/>
    </source>
</evidence>
<sequence length="491" mass="55472">MNLTYEETKIYQTDYDLVPLCREIYADVITPINLLKKLTMLDQNFFLLESVEGGEQWGRYSFLGYQPLMHVTCKRGETRIKSGEIELRKKGGPMGILRELLSEYRAPHVEGLPTFTGGFVGYFSYEMIAYAEPKLKIKESDFQDLDLMLFDKVIAFDHLRQKIFVIVNAKLKDREQGYRKAALEIDKLVRMICGPMPMESQKEPAPEIPQFVCNTSRDDYLQMVEKTKHYIREGDIFQGVISRKFTADYRGSLLNMYRVLRTTNPSPYMYFIQSDSLQIAGASPETLIKLVDKKLTTFPVAGTRARGRTREEDKQLEKELLSDEKECSEHNMLVDLARNDLGKVAAFGSVHVEDYMQIHRFSKVMHIASVVNGTLGEGKDGCDTIEALLPAGTLSGAPKFRACEIIDELEPEARGIYGGAIGYLDFSGNLDVCIAIRTAVKKDNKVYVQAGAGIVADSVPELEYEECANKAQAVMEALRRAGEVTEYDFAH</sequence>
<comment type="catalytic activity">
    <reaction evidence="14 15">
        <text>chorismate + L-glutamine = anthranilate + pyruvate + L-glutamate + H(+)</text>
        <dbReference type="Rhea" id="RHEA:21732"/>
        <dbReference type="ChEBI" id="CHEBI:15361"/>
        <dbReference type="ChEBI" id="CHEBI:15378"/>
        <dbReference type="ChEBI" id="CHEBI:16567"/>
        <dbReference type="ChEBI" id="CHEBI:29748"/>
        <dbReference type="ChEBI" id="CHEBI:29985"/>
        <dbReference type="ChEBI" id="CHEBI:58359"/>
        <dbReference type="EC" id="4.1.3.27"/>
    </reaction>
</comment>
<organism evidence="18 19">
    <name type="scientific">Diplocloster agilis</name>
    <dbReference type="NCBI Taxonomy" id="2850323"/>
    <lineage>
        <taxon>Bacteria</taxon>
        <taxon>Bacillati</taxon>
        <taxon>Bacillota</taxon>
        <taxon>Clostridia</taxon>
        <taxon>Lachnospirales</taxon>
        <taxon>Lachnospiraceae</taxon>
        <taxon>Diplocloster</taxon>
    </lineage>
</organism>
<feature type="domain" description="Anthranilate synthase component I N-terminal" evidence="17">
    <location>
        <begin position="27"/>
        <end position="165"/>
    </location>
</feature>
<evidence type="ECO:0000256" key="10">
    <source>
        <dbReference type="ARBA" id="ARBA00022842"/>
    </source>
</evidence>